<evidence type="ECO:0000313" key="5">
    <source>
        <dbReference type="Proteomes" id="UP000026960"/>
    </source>
</evidence>
<evidence type="ECO:0000259" key="3">
    <source>
        <dbReference type="Pfam" id="PF07859"/>
    </source>
</evidence>
<dbReference type="AlphaFoldDB" id="A0A0D3GMK7"/>
<dbReference type="Pfam" id="PF07762">
    <property type="entry name" value="DUF1618"/>
    <property type="match status" value="1"/>
</dbReference>
<dbReference type="InterPro" id="IPR050466">
    <property type="entry name" value="Carboxylest/Gibb_receptor"/>
</dbReference>
<dbReference type="eggNOG" id="KOG1515">
    <property type="taxonomic scope" value="Eukaryota"/>
</dbReference>
<reference evidence="4" key="1">
    <citation type="journal article" date="2009" name="Rice">
        <title>De Novo Next Generation Sequencing of Plant Genomes.</title>
        <authorList>
            <person name="Rounsley S."/>
            <person name="Marri P.R."/>
            <person name="Yu Y."/>
            <person name="He R."/>
            <person name="Sisneros N."/>
            <person name="Goicoechea J.L."/>
            <person name="Lee S.J."/>
            <person name="Angelova A."/>
            <person name="Kudrna D."/>
            <person name="Luo M."/>
            <person name="Affourtit J."/>
            <person name="Desany B."/>
            <person name="Knight J."/>
            <person name="Niazi F."/>
            <person name="Egholm M."/>
            <person name="Wing R.A."/>
        </authorList>
    </citation>
    <scope>NUCLEOTIDE SEQUENCE [LARGE SCALE GENOMIC DNA]</scope>
    <source>
        <strain evidence="4">cv. IRGC 105608</strain>
    </source>
</reference>
<evidence type="ECO:0000313" key="4">
    <source>
        <dbReference type="EnsemblPlants" id="OBART07G03940.1"/>
    </source>
</evidence>
<evidence type="ECO:0000259" key="2">
    <source>
        <dbReference type="Pfam" id="PF07762"/>
    </source>
</evidence>
<sequence>MTRLQCRNPFAVSVKLGNDVVHATLGGRGAAAPRKYLGRFAGFAIMSRTSTPPSWCLLLQKVHCPNFIDGDYAKKQGLLSMDLVCESKRAWGFDDSDLVDGIDTESMMEYVKVQARVTDAPNLSFLTMTLGGDEEEKAVFPILHAMDRNLLVFDLTFPDKIDGAYLIYDTIGKTLSMIPALSSLSSPDGMAHTTQVLIARPHAAVDDGSYALALLGKMGVVDKPGDMPVISWPDVIYQWRPSSSISPWKLIKNANLPQQWMADKSAFSADVAFSFEGHAFWVDLMHGILFCTCADLLSDDVKDVGFDSIDLPLDCLKFTPHSWTMAERQAYRTVGCTGNSIKFVSMHFRGCVKRGAPKVTVWRLEVYAKIWVKEHVLNLKTLWTQPAFLAANLPMDMAAMYPVLSMHEEHVICFMLGEYDLSASGVVLPSNVRHFLRVDMLSATLLSSAPIPSAYSYAPVVVPSDLTSYLPPTAAVAFSTVAPTVSPAAIATVVSPPNIPASPASNAFALPDKAPRGVDYSMSQTELPESTSPSESSPAMASTTPAPYVVEDCGPNLQLFSDGTVIRFEDYNILPPPVLPPALSTVQWKDVVYDAGRGLKLRMYAPANHGGEEGKLPVLVYFHGGGFCIASFELPNFHAGALRLAGELPAVVLSADYRLAPEHRLPAAYEDAVAVLSWLRGQAAAAADPWLAASADFERVFVCGDSCGGNIAHHLTVGCGSGDIALDAARLAGCVMLWPYFGGEARMPSEAPPPPPEGDASPSAMGITLFDQMWRLALPAGATRDHPAANPFGPESPPLDGVAFPPVLIVDPELDVLRDRVADYAARLEAMGKRVELVKFEGQGHGFFVLDPMSEASGELVRVVRRFPSKRSRAQPAMASLSDPNAPPPHVVEDCRGALQLLSDGTVVRAAAAPPPFHVRLDINDGRVEWKDAVYDAAHGLGEKLPVVVYFHGGGFCIGSCTWPNFHAGCLRLAAELPAVVLSFDYRLAPEHRLPAAHEDAAAALIWLRDQLLSDPWLADAADARKVFVSGESAGGNFAHHLAVRFGAAGLDPVRVAGYVLLMPAFISERPTPSELAAPATAFLTRDMCDRYCRLALPAGADKDHPLVNPFGPASRSLEAADVGRVLVVAADGDLLRDKNVEYAERMKAMGKDVELVVFAGEEHAFFGVKPMSAATGELVEVIRRFIAGAAASTTNNLNN</sequence>
<dbReference type="PANTHER" id="PTHR23024:SF140">
    <property type="entry name" value="OS07G0162600 PROTEIN"/>
    <property type="match status" value="1"/>
</dbReference>
<dbReference type="Gramene" id="OBART07G03940.1">
    <property type="protein sequence ID" value="OBART07G03940.1"/>
    <property type="gene ID" value="OBART07G03940"/>
</dbReference>
<dbReference type="HOGENOM" id="CLU_270895_0_0_1"/>
<name>A0A0D3GMK7_9ORYZ</name>
<dbReference type="EnsemblPlants" id="OBART07G03940.1">
    <property type="protein sequence ID" value="OBART07G03940.1"/>
    <property type="gene ID" value="OBART07G03940"/>
</dbReference>
<organism evidence="4">
    <name type="scientific">Oryza barthii</name>
    <dbReference type="NCBI Taxonomy" id="65489"/>
    <lineage>
        <taxon>Eukaryota</taxon>
        <taxon>Viridiplantae</taxon>
        <taxon>Streptophyta</taxon>
        <taxon>Embryophyta</taxon>
        <taxon>Tracheophyta</taxon>
        <taxon>Spermatophyta</taxon>
        <taxon>Magnoliopsida</taxon>
        <taxon>Liliopsida</taxon>
        <taxon>Poales</taxon>
        <taxon>Poaceae</taxon>
        <taxon>BOP clade</taxon>
        <taxon>Oryzoideae</taxon>
        <taxon>Oryzeae</taxon>
        <taxon>Oryzinae</taxon>
        <taxon>Oryza</taxon>
    </lineage>
</organism>
<dbReference type="STRING" id="65489.A0A0D3GMK7"/>
<dbReference type="InterPro" id="IPR011676">
    <property type="entry name" value="DUF1618"/>
</dbReference>
<proteinExistence type="predicted"/>
<keyword evidence="5" id="KW-1185">Reference proteome</keyword>
<dbReference type="Pfam" id="PF07859">
    <property type="entry name" value="Abhydrolase_3"/>
    <property type="match status" value="2"/>
</dbReference>
<accession>A0A0D3GMK7</accession>
<feature type="domain" description="Alpha/beta hydrolase fold-3" evidence="3">
    <location>
        <begin position="619"/>
        <end position="848"/>
    </location>
</feature>
<feature type="domain" description="Alpha/beta hydrolase fold-3" evidence="3">
    <location>
        <begin position="948"/>
        <end position="1167"/>
    </location>
</feature>
<dbReference type="GO" id="GO:0016787">
    <property type="term" value="F:hydrolase activity"/>
    <property type="evidence" value="ECO:0007669"/>
    <property type="project" value="InterPro"/>
</dbReference>
<dbReference type="InterPro" id="IPR029058">
    <property type="entry name" value="AB_hydrolase_fold"/>
</dbReference>
<dbReference type="Gene3D" id="3.40.50.1820">
    <property type="entry name" value="alpha/beta hydrolase"/>
    <property type="match status" value="2"/>
</dbReference>
<dbReference type="SUPFAM" id="SSF53474">
    <property type="entry name" value="alpha/beta-Hydrolases"/>
    <property type="match status" value="2"/>
</dbReference>
<evidence type="ECO:0008006" key="6">
    <source>
        <dbReference type="Google" id="ProtNLM"/>
    </source>
</evidence>
<feature type="region of interest" description="Disordered" evidence="1">
    <location>
        <begin position="519"/>
        <end position="543"/>
    </location>
</feature>
<protein>
    <recommendedName>
        <fullName evidence="6">Alpha/beta hydrolase fold-3 domain-containing protein</fullName>
    </recommendedName>
</protein>
<reference evidence="4" key="2">
    <citation type="submission" date="2015-03" db="UniProtKB">
        <authorList>
            <consortium name="EnsemblPlants"/>
        </authorList>
    </citation>
    <scope>IDENTIFICATION</scope>
</reference>
<feature type="domain" description="DUF1618" evidence="2">
    <location>
        <begin position="281"/>
        <end position="413"/>
    </location>
</feature>
<dbReference type="PANTHER" id="PTHR23024">
    <property type="entry name" value="ARYLACETAMIDE DEACETYLASE"/>
    <property type="match status" value="1"/>
</dbReference>
<dbReference type="InterPro" id="IPR013094">
    <property type="entry name" value="AB_hydrolase_3"/>
</dbReference>
<feature type="compositionally biased region" description="Low complexity" evidence="1">
    <location>
        <begin position="523"/>
        <end position="543"/>
    </location>
</feature>
<evidence type="ECO:0000256" key="1">
    <source>
        <dbReference type="SAM" id="MobiDB-lite"/>
    </source>
</evidence>
<dbReference type="PaxDb" id="65489-OBART07G03940.1"/>
<dbReference type="Proteomes" id="UP000026960">
    <property type="component" value="Chromosome 7"/>
</dbReference>